<evidence type="ECO:0008006" key="3">
    <source>
        <dbReference type="Google" id="ProtNLM"/>
    </source>
</evidence>
<proteinExistence type="predicted"/>
<gene>
    <name evidence="1" type="ORF">PENVUL_c010G05895</name>
</gene>
<protein>
    <recommendedName>
        <fullName evidence="3">Poly A polymerase head domain-containing protein</fullName>
    </recommendedName>
</protein>
<sequence length="237" mass="27364">MPLDPSRFNHLDAAATSLTRVLRSEKIHHLFLGGYATGLLGGQRITEDVDVVTDTDCREVLLKKPGFSRSTDGRLVYDYRGKKVYVDVMRPSSRKWYIPNPRTTDLYNVKPEDRPERQLRMSMPIIHPSVLVLTKLKCWSTAEAATRQAHHQRTRTDLADITTILRWLADNELCINFAGLSRVPKSELLLHLAKLYWTQKDMRPHLAATLTPEELRDVLNTRLTDKEFRAIWNSHLH</sequence>
<accession>A0A1V6S3U4</accession>
<dbReference type="OrthoDB" id="10066232at2759"/>
<evidence type="ECO:0000313" key="2">
    <source>
        <dbReference type="Proteomes" id="UP000191518"/>
    </source>
</evidence>
<keyword evidence="2" id="KW-1185">Reference proteome</keyword>
<dbReference type="AlphaFoldDB" id="A0A1V6S3U4"/>
<dbReference type="STRING" id="29845.A0A1V6S3U4"/>
<organism evidence="1 2">
    <name type="scientific">Penicillium vulpinum</name>
    <dbReference type="NCBI Taxonomy" id="29845"/>
    <lineage>
        <taxon>Eukaryota</taxon>
        <taxon>Fungi</taxon>
        <taxon>Dikarya</taxon>
        <taxon>Ascomycota</taxon>
        <taxon>Pezizomycotina</taxon>
        <taxon>Eurotiomycetes</taxon>
        <taxon>Eurotiomycetidae</taxon>
        <taxon>Eurotiales</taxon>
        <taxon>Aspergillaceae</taxon>
        <taxon>Penicillium</taxon>
    </lineage>
</organism>
<dbReference type="Proteomes" id="UP000191518">
    <property type="component" value="Unassembled WGS sequence"/>
</dbReference>
<dbReference type="EMBL" id="MDYP01000010">
    <property type="protein sequence ID" value="OQE08303.1"/>
    <property type="molecule type" value="Genomic_DNA"/>
</dbReference>
<comment type="caution">
    <text evidence="1">The sequence shown here is derived from an EMBL/GenBank/DDBJ whole genome shotgun (WGS) entry which is preliminary data.</text>
</comment>
<name>A0A1V6S3U4_9EURO</name>
<reference evidence="2" key="1">
    <citation type="journal article" date="2017" name="Nat. Microbiol.">
        <title>Global analysis of biosynthetic gene clusters reveals vast potential of secondary metabolite production in Penicillium species.</title>
        <authorList>
            <person name="Nielsen J.C."/>
            <person name="Grijseels S."/>
            <person name="Prigent S."/>
            <person name="Ji B."/>
            <person name="Dainat J."/>
            <person name="Nielsen K.F."/>
            <person name="Frisvad J.C."/>
            <person name="Workman M."/>
            <person name="Nielsen J."/>
        </authorList>
    </citation>
    <scope>NUCLEOTIDE SEQUENCE [LARGE SCALE GENOMIC DNA]</scope>
    <source>
        <strain evidence="2">IBT 29486</strain>
    </source>
</reference>
<evidence type="ECO:0000313" key="1">
    <source>
        <dbReference type="EMBL" id="OQE08303.1"/>
    </source>
</evidence>